<dbReference type="Pfam" id="PF26130">
    <property type="entry name" value="PB1-like"/>
    <property type="match status" value="1"/>
</dbReference>
<dbReference type="EMBL" id="WHWC01000340">
    <property type="protein sequence ID" value="KAG8362692.1"/>
    <property type="molecule type" value="Genomic_DNA"/>
</dbReference>
<comment type="caution">
    <text evidence="7">The sequence shown here is derived from an EMBL/GenBank/DDBJ whole genome shotgun (WGS) entry which is preliminary data.</text>
</comment>
<protein>
    <recommendedName>
        <fullName evidence="6">SWIM-type domain-containing protein</fullName>
    </recommendedName>
</protein>
<gene>
    <name evidence="7" type="ORF">BUALT_BualtUnG0050300</name>
</gene>
<organism evidence="7 8">
    <name type="scientific">Buddleja alternifolia</name>
    <dbReference type="NCBI Taxonomy" id="168488"/>
    <lineage>
        <taxon>Eukaryota</taxon>
        <taxon>Viridiplantae</taxon>
        <taxon>Streptophyta</taxon>
        <taxon>Embryophyta</taxon>
        <taxon>Tracheophyta</taxon>
        <taxon>Spermatophyta</taxon>
        <taxon>Magnoliopsida</taxon>
        <taxon>eudicotyledons</taxon>
        <taxon>Gunneridae</taxon>
        <taxon>Pentapetalae</taxon>
        <taxon>asterids</taxon>
        <taxon>lamiids</taxon>
        <taxon>Lamiales</taxon>
        <taxon>Scrophulariaceae</taxon>
        <taxon>Buddlejeae</taxon>
        <taxon>Buddleja</taxon>
    </lineage>
</organism>
<feature type="region of interest" description="Disordered" evidence="5">
    <location>
        <begin position="405"/>
        <end position="633"/>
    </location>
</feature>
<dbReference type="PANTHER" id="PTHR31973:SF187">
    <property type="entry name" value="MUTATOR TRANSPOSASE MUDRA PROTEIN"/>
    <property type="match status" value="1"/>
</dbReference>
<dbReference type="InterPro" id="IPR007527">
    <property type="entry name" value="Znf_SWIM"/>
</dbReference>
<keyword evidence="2 4" id="KW-0863">Zinc-finger</keyword>
<dbReference type="InterPro" id="IPR006564">
    <property type="entry name" value="Znf_PMZ"/>
</dbReference>
<keyword evidence="3" id="KW-0862">Zinc</keyword>
<accession>A0AAV6W3I2</accession>
<dbReference type="SMART" id="SM00575">
    <property type="entry name" value="ZnF_PMZ"/>
    <property type="match status" value="1"/>
</dbReference>
<evidence type="ECO:0000256" key="4">
    <source>
        <dbReference type="PROSITE-ProRule" id="PRU00325"/>
    </source>
</evidence>
<evidence type="ECO:0000256" key="5">
    <source>
        <dbReference type="SAM" id="MobiDB-lite"/>
    </source>
</evidence>
<dbReference type="GO" id="GO:0008270">
    <property type="term" value="F:zinc ion binding"/>
    <property type="evidence" value="ECO:0007669"/>
    <property type="project" value="UniProtKB-KW"/>
</dbReference>
<proteinExistence type="predicted"/>
<keyword evidence="8" id="KW-1185">Reference proteome</keyword>
<dbReference type="InterPro" id="IPR058594">
    <property type="entry name" value="PB1-like_dom_pln"/>
</dbReference>
<feature type="region of interest" description="Disordered" evidence="5">
    <location>
        <begin position="115"/>
        <end position="135"/>
    </location>
</feature>
<dbReference type="PANTHER" id="PTHR31973">
    <property type="entry name" value="POLYPROTEIN, PUTATIVE-RELATED"/>
    <property type="match status" value="1"/>
</dbReference>
<feature type="compositionally biased region" description="Polar residues" evidence="5">
    <location>
        <begin position="573"/>
        <end position="585"/>
    </location>
</feature>
<dbReference type="Pfam" id="PF04434">
    <property type="entry name" value="SWIM"/>
    <property type="match status" value="1"/>
</dbReference>
<evidence type="ECO:0000256" key="1">
    <source>
        <dbReference type="ARBA" id="ARBA00022723"/>
    </source>
</evidence>
<evidence type="ECO:0000313" key="7">
    <source>
        <dbReference type="EMBL" id="KAG8362692.1"/>
    </source>
</evidence>
<evidence type="ECO:0000313" key="8">
    <source>
        <dbReference type="Proteomes" id="UP000826271"/>
    </source>
</evidence>
<sequence>MVLLDYADFYVWSGGSIEWLPTVKYFSGSKMLFPDVDKERFYYSDLVDMYSKAGNKCSTVNMYYCLPGHSLDHGIRILHVDKGVIELIRAYKGMKAGVSEGVQDRVGESVDTGVNKGIDAGGNEGVQAGQNEGVEEDPTYEYNENESESDSGSVSDCPTWIFEAFEAQQQEELNIQRGVHPDGWYSDVDNEDELQSLRGSDDDSEVHQVWNDQMEKIGVDLFIGLKFIRRNKYKEVLKDGVVKKGWDIRFLKCERGRVTAVYRFEVQQNLDNHIVYLNERHCSCGMFQLVGYPCCHTLVCIVQMRFEVEDYVDPYLKNDIYLRVYRHMINPVPGMNDYEESTLGVVDPPNVVRRAGSPRKVRIRDGNDIRGQTNVSRKALTHTCTIYGEQGHNKAGHNKYTRQTEVPPEAATEDVPPPSQQKNAAYATEDSQVPPPLPTKASHSVSHSRKRAASQMPPQPAQPRTRQLAWRPIGTSTSTHMPCVASQTREKQTASQPFVTSTQVPTQSSQGPTFSVQPNQNSSLGQPIPTQSEHSQIPQQVPRQSPRSRKQANPVSLSSRKLRKMKLVLKPTPNLTYKKPSTASSILRAISASYRPRGTSGPSLSSVPTTTSSSMPRGTFASSKPTPENSKAA</sequence>
<reference evidence="7" key="1">
    <citation type="submission" date="2019-10" db="EMBL/GenBank/DDBJ databases">
        <authorList>
            <person name="Zhang R."/>
            <person name="Pan Y."/>
            <person name="Wang J."/>
            <person name="Ma R."/>
            <person name="Yu S."/>
        </authorList>
    </citation>
    <scope>NUCLEOTIDE SEQUENCE</scope>
    <source>
        <strain evidence="7">LA-IB0</strain>
        <tissue evidence="7">Leaf</tissue>
    </source>
</reference>
<feature type="domain" description="SWIM-type" evidence="6">
    <location>
        <begin position="264"/>
        <end position="305"/>
    </location>
</feature>
<evidence type="ECO:0000256" key="3">
    <source>
        <dbReference type="ARBA" id="ARBA00022833"/>
    </source>
</evidence>
<dbReference type="PROSITE" id="PS50966">
    <property type="entry name" value="ZF_SWIM"/>
    <property type="match status" value="1"/>
</dbReference>
<evidence type="ECO:0000259" key="6">
    <source>
        <dbReference type="PROSITE" id="PS50966"/>
    </source>
</evidence>
<dbReference type="Proteomes" id="UP000826271">
    <property type="component" value="Unassembled WGS sequence"/>
</dbReference>
<feature type="compositionally biased region" description="Polar residues" evidence="5">
    <location>
        <begin position="620"/>
        <end position="633"/>
    </location>
</feature>
<dbReference type="AlphaFoldDB" id="A0AAV6W3I2"/>
<evidence type="ECO:0000256" key="2">
    <source>
        <dbReference type="ARBA" id="ARBA00022771"/>
    </source>
</evidence>
<keyword evidence="1" id="KW-0479">Metal-binding</keyword>
<feature type="compositionally biased region" description="Polar residues" evidence="5">
    <location>
        <begin position="493"/>
        <end position="559"/>
    </location>
</feature>
<feature type="compositionally biased region" description="Low complexity" evidence="5">
    <location>
        <begin position="598"/>
        <end position="614"/>
    </location>
</feature>
<name>A0AAV6W3I2_9LAMI</name>